<gene>
    <name evidence="1" type="ORF">G3I44_16325</name>
</gene>
<evidence type="ECO:0008006" key="3">
    <source>
        <dbReference type="Google" id="ProtNLM"/>
    </source>
</evidence>
<organism evidence="1 2">
    <name type="scientific">Halogeometricum borinquense</name>
    <dbReference type="NCBI Taxonomy" id="60847"/>
    <lineage>
        <taxon>Archaea</taxon>
        <taxon>Methanobacteriati</taxon>
        <taxon>Methanobacteriota</taxon>
        <taxon>Stenosarchaea group</taxon>
        <taxon>Halobacteria</taxon>
        <taxon>Halobacteriales</taxon>
        <taxon>Haloferacaceae</taxon>
        <taxon>Halogeometricum</taxon>
    </lineage>
</organism>
<dbReference type="RefSeq" id="WP_163487460.1">
    <property type="nucleotide sequence ID" value="NZ_CP048739.1"/>
</dbReference>
<evidence type="ECO:0000313" key="1">
    <source>
        <dbReference type="EMBL" id="QIB75710.1"/>
    </source>
</evidence>
<name>A0A6C0UKK2_9EURY</name>
<proteinExistence type="predicted"/>
<dbReference type="Proteomes" id="UP000465846">
    <property type="component" value="Chromosome"/>
</dbReference>
<reference evidence="1 2" key="1">
    <citation type="submission" date="2020-02" db="EMBL/GenBank/DDBJ databases">
        <title>Whole genome sequence of Halogeometricum borinquense strain wsp4.</title>
        <authorList>
            <person name="Verma D.K."/>
            <person name="Gopal K."/>
            <person name="Prasad E.S."/>
        </authorList>
    </citation>
    <scope>NUCLEOTIDE SEQUENCE [LARGE SCALE GENOMIC DNA]</scope>
    <source>
        <strain evidence="2">wsp4</strain>
    </source>
</reference>
<accession>A0A6C0UKK2</accession>
<sequence length="467" mass="52620">MDIFSDAAEEIVADPGIPRSIPSRDEEPSPDFPDLGVHRWNQKLLEFAWKVMDYEGDFTYSDDAFLTALTDHFLVDSDDTYLVLVPLLNVVSNIDNVPLDVAETAVHPHENDPFIIQNLRVKRFSDAALSAILTYEGFLPDPTQDLYASSLSFNLPSHHLLIEFDGLYDTTFGLRGSDMGNSVTSELLLENAVETADRVLAAMRLDEPSTYPGAGQAYIVNRDWRTYRDDINSIDLHRPWTARYDPELWNSHLTGPNYEVDERLADHLQRFWKRYASEISFEDGAPFERPLSRFNEIYGRSSPKDQLVDAVIVFEGVLRKGVEIGGLGATMALIGSILLDGRTGRSREELRSFFRSLYHARSAIVHKDAQWDSIIDSDDFDPVGDVDPSIREFVEETRDVVSETILAYMDQRARNNRSIGDTNTLIYNAMRDAGSPNLGLESESQAVSRQVFDLPSDAAELVRLVAD</sequence>
<protein>
    <recommendedName>
        <fullName evidence="3">Apea-like HEPN domain-containing protein</fullName>
    </recommendedName>
</protein>
<dbReference type="GeneID" id="44081000"/>
<evidence type="ECO:0000313" key="2">
    <source>
        <dbReference type="Proteomes" id="UP000465846"/>
    </source>
</evidence>
<dbReference type="EMBL" id="CP048739">
    <property type="protein sequence ID" value="QIB75710.1"/>
    <property type="molecule type" value="Genomic_DNA"/>
</dbReference>
<dbReference type="AlphaFoldDB" id="A0A6C0UKK2"/>